<accession>G3YGZ8</accession>
<sequence length="338" mass="38345">WLSEFEHLLSKRKYDSLKHLLREDSWLRDILVFSWNLRTINGSARILDFLLQSTNDKELDSLSCEVSGHFQPSLRSVSSDLIALSGCSTSRRPWIEVLELLRLVPGCSSHWKAYMTLVTHDPTHFKHMPYVEFPATWPILTPKDKLVDFLGFCATIIELNTIFDPAIERWTVHICKRDFMRIMHPRHLVLATALAGEGIAPNIPGDEFFAGVTMLQRGGTLSMRNALSVLQGLYDEIEPPIHEADLYSDSFPIPAQSALGRTTTKHLAEQDKELLDNLNKAGFKVDFGHDGSGVLRKALTRGEGYGHQDFWYMGGTFGWCRSFSKLLALQIKATEERL</sequence>
<organism evidence="1 2">
    <name type="scientific">Aspergillus niger (strain ATCC 1015 / CBS 113.46 / FGSC A1144 / LSHB Ac4 / NCTC 3858a / NRRL 328 / USDA 3528.7)</name>
    <dbReference type="NCBI Taxonomy" id="380704"/>
    <lineage>
        <taxon>Eukaryota</taxon>
        <taxon>Fungi</taxon>
        <taxon>Dikarya</taxon>
        <taxon>Ascomycota</taxon>
        <taxon>Pezizomycotina</taxon>
        <taxon>Eurotiomycetes</taxon>
        <taxon>Eurotiomycetidae</taxon>
        <taxon>Eurotiales</taxon>
        <taxon>Aspergillaceae</taxon>
        <taxon>Aspergillus</taxon>
        <taxon>Aspergillus subgen. Circumdati</taxon>
    </lineage>
</organism>
<reference evidence="1 2" key="1">
    <citation type="journal article" date="2011" name="Genome Res.">
        <title>Comparative genomics of citric-acid-producing Aspergillus niger ATCC 1015 versus enzyme-producing CBS 513.88.</title>
        <authorList>
            <person name="Andersen M.R."/>
            <person name="Salazar M.P."/>
            <person name="Schaap P.J."/>
            <person name="van de Vondervoort P.J."/>
            <person name="Culley D."/>
            <person name="Thykaer J."/>
            <person name="Frisvad J.C."/>
            <person name="Nielsen K.F."/>
            <person name="Albang R."/>
            <person name="Albermann K."/>
            <person name="Berka R.M."/>
            <person name="Braus G.H."/>
            <person name="Braus-Stromeyer S.A."/>
            <person name="Corrochano L.M."/>
            <person name="Dai Z."/>
            <person name="van Dijck P.W."/>
            <person name="Hofmann G."/>
            <person name="Lasure L.L."/>
            <person name="Magnuson J.K."/>
            <person name="Menke H."/>
            <person name="Meijer M."/>
            <person name="Meijer S.L."/>
            <person name="Nielsen J.B."/>
            <person name="Nielsen M.L."/>
            <person name="van Ooyen A.J."/>
            <person name="Pel H.J."/>
            <person name="Poulsen L."/>
            <person name="Samson R.A."/>
            <person name="Stam H."/>
            <person name="Tsang A."/>
            <person name="van den Brink J.M."/>
            <person name="Atkins A."/>
            <person name="Aerts A."/>
            <person name="Shapiro H."/>
            <person name="Pangilinan J."/>
            <person name="Salamov A."/>
            <person name="Lou Y."/>
            <person name="Lindquist E."/>
            <person name="Lucas S."/>
            <person name="Grimwood J."/>
            <person name="Grigoriev I.V."/>
            <person name="Kubicek C.P."/>
            <person name="Martinez D."/>
            <person name="van Peij N.N."/>
            <person name="Roubos J.A."/>
            <person name="Nielsen J."/>
            <person name="Baker S.E."/>
        </authorList>
    </citation>
    <scope>NUCLEOTIDE SEQUENCE [LARGE SCALE GENOMIC DNA]</scope>
    <source>
        <strain evidence="2">ATCC 1015 / CBS 113.46 / FGSC A1144 / LSHB Ac4 / NCTC 3858a / NRRL 328 / USDA 3528.7</strain>
    </source>
</reference>
<comment type="caution">
    <text evidence="1">The sequence shown here is derived from an EMBL/GenBank/DDBJ whole genome shotgun (WGS) entry which is preliminary data.</text>
</comment>
<dbReference type="Gene3D" id="3.50.50.60">
    <property type="entry name" value="FAD/NAD(P)-binding domain"/>
    <property type="match status" value="1"/>
</dbReference>
<dbReference type="AlphaFoldDB" id="G3YGZ8"/>
<name>G3YGZ8_ASPNA</name>
<evidence type="ECO:0000313" key="2">
    <source>
        <dbReference type="Proteomes" id="UP000009038"/>
    </source>
</evidence>
<proteinExistence type="predicted"/>
<gene>
    <name evidence="1" type="ORF">ASPNIDRAFT_131709</name>
</gene>
<feature type="non-terminal residue" evidence="1">
    <location>
        <position position="1"/>
    </location>
</feature>
<dbReference type="Proteomes" id="UP000009038">
    <property type="component" value="Unassembled WGS sequence"/>
</dbReference>
<feature type="non-terminal residue" evidence="1">
    <location>
        <position position="338"/>
    </location>
</feature>
<protein>
    <submittedName>
        <fullName evidence="1">Uncharacterized protein</fullName>
    </submittedName>
</protein>
<dbReference type="EMBL" id="ACJE01000021">
    <property type="protein sequence ID" value="EHA18738.1"/>
    <property type="molecule type" value="Genomic_DNA"/>
</dbReference>
<dbReference type="InterPro" id="IPR036188">
    <property type="entry name" value="FAD/NAD-bd_sf"/>
</dbReference>
<evidence type="ECO:0000313" key="1">
    <source>
        <dbReference type="EMBL" id="EHA18738.1"/>
    </source>
</evidence>
<dbReference type="HOGENOM" id="CLU_825265_0_0_1"/>